<sequence>MMKNSHVFAALMGVSCLGCSSALAQDSGMGAVLSKPPGIERDRQVIEVPMDVRMGKLFIDATVESETRAFIFDTGSPTILTTDLAKALNLEIMGQNTGRDANGREVTMDVAVVETLAIGGLTFHNVPVLIFDPHQLELGACILDGGVIGSEILPGSVWTMDTEQGRLTVSAPGAATDSREASLTARLHDFGYPHTPVVDYSVGDVRDKAIFDTGSADEVVLFEGVADSKKVRRSIAAGTVVKGRGSDGVSAGGPGDIRDLHRFTLPEFHLGKDSIGPVRATTRETAPTLIGAAILDRYAVTLDYAAGQFILTDRASPMPRAPEPGYSVSVVNGAVTVTRLYEGTLAEQAGLRLGDQVTSINGHAFRDLDTGPVCEEALWLADTFDRTARAELVVERAGGPETIRIPKMVH</sequence>
<feature type="chain" id="PRO_5001618301" description="PDZ domain-containing protein" evidence="1">
    <location>
        <begin position="25"/>
        <end position="410"/>
    </location>
</feature>
<dbReference type="SMART" id="SM00228">
    <property type="entry name" value="PDZ"/>
    <property type="match status" value="1"/>
</dbReference>
<name>A0A062UGA4_9PROT</name>
<gene>
    <name evidence="3" type="ORF">HY30_06265</name>
</gene>
<protein>
    <recommendedName>
        <fullName evidence="2">PDZ domain-containing protein</fullName>
    </recommendedName>
</protein>
<dbReference type="InterPro" id="IPR036034">
    <property type="entry name" value="PDZ_sf"/>
</dbReference>
<dbReference type="InterPro" id="IPR001478">
    <property type="entry name" value="PDZ"/>
</dbReference>
<evidence type="ECO:0000256" key="1">
    <source>
        <dbReference type="SAM" id="SignalP"/>
    </source>
</evidence>
<keyword evidence="1" id="KW-0732">Signal</keyword>
<dbReference type="Gene3D" id="2.40.70.10">
    <property type="entry name" value="Acid Proteases"/>
    <property type="match status" value="2"/>
</dbReference>
<proteinExistence type="predicted"/>
<dbReference type="InterPro" id="IPR021109">
    <property type="entry name" value="Peptidase_aspartic_dom_sf"/>
</dbReference>
<comment type="caution">
    <text evidence="3">The sequence shown here is derived from an EMBL/GenBank/DDBJ whole genome shotgun (WGS) entry which is preliminary data.</text>
</comment>
<dbReference type="SUPFAM" id="SSF50156">
    <property type="entry name" value="PDZ domain-like"/>
    <property type="match status" value="1"/>
</dbReference>
<dbReference type="PROSITE" id="PS50106">
    <property type="entry name" value="PDZ"/>
    <property type="match status" value="1"/>
</dbReference>
<keyword evidence="4" id="KW-1185">Reference proteome</keyword>
<dbReference type="InterPro" id="IPR034122">
    <property type="entry name" value="Retropepsin-like_bacterial"/>
</dbReference>
<feature type="signal peptide" evidence="1">
    <location>
        <begin position="1"/>
        <end position="24"/>
    </location>
</feature>
<dbReference type="AlphaFoldDB" id="A0A062UGA4"/>
<dbReference type="PATRIC" id="fig|1280947.3.peg.2610"/>
<dbReference type="Pfam" id="PF17820">
    <property type="entry name" value="PDZ_6"/>
    <property type="match status" value="1"/>
</dbReference>
<dbReference type="PROSITE" id="PS51257">
    <property type="entry name" value="PROKAR_LIPOPROTEIN"/>
    <property type="match status" value="1"/>
</dbReference>
<dbReference type="Proteomes" id="UP000027190">
    <property type="component" value="Unassembled WGS sequence"/>
</dbReference>
<accession>A0A062UGA4</accession>
<feature type="domain" description="PDZ" evidence="2">
    <location>
        <begin position="315"/>
        <end position="368"/>
    </location>
</feature>
<evidence type="ECO:0000259" key="2">
    <source>
        <dbReference type="PROSITE" id="PS50106"/>
    </source>
</evidence>
<dbReference type="STRING" id="1280947.HY30_06265"/>
<evidence type="ECO:0000313" key="4">
    <source>
        <dbReference type="Proteomes" id="UP000027190"/>
    </source>
</evidence>
<dbReference type="Pfam" id="PF13650">
    <property type="entry name" value="Asp_protease_2"/>
    <property type="match status" value="1"/>
</dbReference>
<reference evidence="3 4" key="1">
    <citation type="journal article" date="2014" name="Antonie Van Leeuwenhoek">
        <title>Hyphomonas beringensis sp. nov. and Hyphomonas chukchiensis sp. nov., isolated from surface seawater of the Bering Sea and Chukchi Sea.</title>
        <authorList>
            <person name="Li C."/>
            <person name="Lai Q."/>
            <person name="Li G."/>
            <person name="Dong C."/>
            <person name="Wang J."/>
            <person name="Liao Y."/>
            <person name="Shao Z."/>
        </authorList>
    </citation>
    <scope>NUCLEOTIDE SEQUENCE [LARGE SCALE GENOMIC DNA]</scope>
    <source>
        <strain evidence="3 4">BH-BN04-4</strain>
    </source>
</reference>
<dbReference type="Gene3D" id="2.30.42.10">
    <property type="match status" value="1"/>
</dbReference>
<organism evidence="3 4">
    <name type="scientific">Hyphomonas chukchiensis</name>
    <dbReference type="NCBI Taxonomy" id="1280947"/>
    <lineage>
        <taxon>Bacteria</taxon>
        <taxon>Pseudomonadati</taxon>
        <taxon>Pseudomonadota</taxon>
        <taxon>Alphaproteobacteria</taxon>
        <taxon>Hyphomonadales</taxon>
        <taxon>Hyphomonadaceae</taxon>
        <taxon>Hyphomonas</taxon>
    </lineage>
</organism>
<dbReference type="EMBL" id="AWFG01000041">
    <property type="protein sequence ID" value="KCZ56718.1"/>
    <property type="molecule type" value="Genomic_DNA"/>
</dbReference>
<dbReference type="CDD" id="cd05483">
    <property type="entry name" value="retropepsin_like_bacteria"/>
    <property type="match status" value="1"/>
</dbReference>
<dbReference type="eggNOG" id="COG3577">
    <property type="taxonomic scope" value="Bacteria"/>
</dbReference>
<dbReference type="InterPro" id="IPR041489">
    <property type="entry name" value="PDZ_6"/>
</dbReference>
<evidence type="ECO:0000313" key="3">
    <source>
        <dbReference type="EMBL" id="KCZ56718.1"/>
    </source>
</evidence>